<organism evidence="1 2">
    <name type="scientific">Phocaeicola vulgatus</name>
    <name type="common">Bacteroides vulgatus</name>
    <dbReference type="NCBI Taxonomy" id="821"/>
    <lineage>
        <taxon>Bacteria</taxon>
        <taxon>Pseudomonadati</taxon>
        <taxon>Bacteroidota</taxon>
        <taxon>Bacteroidia</taxon>
        <taxon>Bacteroidales</taxon>
        <taxon>Bacteroidaceae</taxon>
        <taxon>Phocaeicola</taxon>
    </lineage>
</organism>
<dbReference type="EMBL" id="JABDSH010000050">
    <property type="protein sequence ID" value="NMW35210.1"/>
    <property type="molecule type" value="Genomic_DNA"/>
</dbReference>
<protein>
    <submittedName>
        <fullName evidence="1">DUF5119 domain-containing protein</fullName>
    </submittedName>
</protein>
<gene>
    <name evidence="1" type="ORF">HKQ54_03375</name>
</gene>
<reference evidence="1 2" key="1">
    <citation type="submission" date="2020-04" db="EMBL/GenBank/DDBJ databases">
        <title>A novel gut-associated lysogenic phage, Bacteroides phage BV01, alters the host transcriptome and bile acid metabolism in Bacteroides vulgatus.</title>
        <authorList>
            <person name="Campbell D.E."/>
            <person name="Ly L."/>
            <person name="Ridlon J.M."/>
            <person name="Hsiao A."/>
            <person name="Degnan P.H."/>
        </authorList>
    </citation>
    <scope>NUCLEOTIDE SEQUENCE [LARGE SCALE GENOMIC DNA]</scope>
    <source>
        <strain evidence="1 2">VPI-4506</strain>
    </source>
</reference>
<comment type="caution">
    <text evidence="1">The sequence shown here is derived from an EMBL/GenBank/DDBJ whole genome shotgun (WGS) entry which is preliminary data.</text>
</comment>
<proteinExistence type="predicted"/>
<dbReference type="RefSeq" id="WP_172772930.1">
    <property type="nucleotide sequence ID" value="NZ_CAXTCG010000051.1"/>
</dbReference>
<sequence length="333" mass="37760">MRIQWGHMGILCLLLCTGCRKDLCYDHDQHGTSVKVDAQFSWEQEWERPYDHNWKQEWKSEWKGSYDELRPEVAGGVRLVTYQEVARSGESNIPATGGRLPLPEGMASLLFYNNDTEYIVFNDLTAVATASATTRTVSRGNFQKPHASERTMNQPDMLYGNYEENYETERTLEPVKLPVRMKPLVYTYLIRYEFKKGLQYVALARGALAGMAESVYLKDGHTGDETATILFDCTKEDYGAEVRVNTFGVPNYPGDHYIRAERRFTLNLEVKLYNGKFKNFEFDVTDQVVGQPRGGVIVVDGIEISDKEGSEGSGAFDPTVEGWGDFIDIPLPI</sequence>
<evidence type="ECO:0000313" key="1">
    <source>
        <dbReference type="EMBL" id="NMW35210.1"/>
    </source>
</evidence>
<name>A0ABD6L1P0_PHOVU</name>
<dbReference type="AlphaFoldDB" id="A0ABD6L1P0"/>
<dbReference type="Proteomes" id="UP000555193">
    <property type="component" value="Unassembled WGS sequence"/>
</dbReference>
<dbReference type="Pfam" id="PF17145">
    <property type="entry name" value="DUF5119"/>
    <property type="match status" value="1"/>
</dbReference>
<evidence type="ECO:0000313" key="2">
    <source>
        <dbReference type="Proteomes" id="UP000555193"/>
    </source>
</evidence>
<dbReference type="InterPro" id="IPR033410">
    <property type="entry name" value="DUF5119"/>
</dbReference>
<accession>A0ABD6L1P0</accession>